<reference evidence="1 2" key="1">
    <citation type="submission" date="2024-05" db="EMBL/GenBank/DDBJ databases">
        <title>Genome sequencing and assembly of Indian major carp, Cirrhinus mrigala (Hamilton, 1822).</title>
        <authorList>
            <person name="Mohindra V."/>
            <person name="Chowdhury L.M."/>
            <person name="Lal K."/>
            <person name="Jena J.K."/>
        </authorList>
    </citation>
    <scope>NUCLEOTIDE SEQUENCE [LARGE SCALE GENOMIC DNA]</scope>
    <source>
        <strain evidence="1">CM1030</strain>
        <tissue evidence="1">Blood</tissue>
    </source>
</reference>
<dbReference type="AlphaFoldDB" id="A0ABD0PX02"/>
<sequence>RTITQSLLRPQEEQLVTAAIQRISMMGDLCCIKKDKITTRFGYRLVSGQDGSVLDDFGFEKYSEDVVKKATLAFNEFLLDSFRELFKSSNAKAK</sequence>
<evidence type="ECO:0000313" key="2">
    <source>
        <dbReference type="Proteomes" id="UP001529510"/>
    </source>
</evidence>
<name>A0ABD0PX02_CIRMR</name>
<dbReference type="EMBL" id="JAMKFB020000013">
    <property type="protein sequence ID" value="KAL0178573.1"/>
    <property type="molecule type" value="Genomic_DNA"/>
</dbReference>
<feature type="non-terminal residue" evidence="1">
    <location>
        <position position="94"/>
    </location>
</feature>
<protein>
    <submittedName>
        <fullName evidence="1">Uncharacterized protein</fullName>
    </submittedName>
</protein>
<comment type="caution">
    <text evidence="1">The sequence shown here is derived from an EMBL/GenBank/DDBJ whole genome shotgun (WGS) entry which is preliminary data.</text>
</comment>
<keyword evidence="2" id="KW-1185">Reference proteome</keyword>
<feature type="non-terminal residue" evidence="1">
    <location>
        <position position="1"/>
    </location>
</feature>
<organism evidence="1 2">
    <name type="scientific">Cirrhinus mrigala</name>
    <name type="common">Mrigala</name>
    <dbReference type="NCBI Taxonomy" id="683832"/>
    <lineage>
        <taxon>Eukaryota</taxon>
        <taxon>Metazoa</taxon>
        <taxon>Chordata</taxon>
        <taxon>Craniata</taxon>
        <taxon>Vertebrata</taxon>
        <taxon>Euteleostomi</taxon>
        <taxon>Actinopterygii</taxon>
        <taxon>Neopterygii</taxon>
        <taxon>Teleostei</taxon>
        <taxon>Ostariophysi</taxon>
        <taxon>Cypriniformes</taxon>
        <taxon>Cyprinidae</taxon>
        <taxon>Labeoninae</taxon>
        <taxon>Labeonini</taxon>
        <taxon>Cirrhinus</taxon>
    </lineage>
</organism>
<proteinExistence type="predicted"/>
<dbReference type="Proteomes" id="UP001529510">
    <property type="component" value="Unassembled WGS sequence"/>
</dbReference>
<evidence type="ECO:0000313" key="1">
    <source>
        <dbReference type="EMBL" id="KAL0178573.1"/>
    </source>
</evidence>
<gene>
    <name evidence="1" type="ORF">M9458_027467</name>
</gene>
<accession>A0ABD0PX02</accession>